<dbReference type="CDD" id="cd00929">
    <property type="entry name" value="Cyt_c_Oxidase_VIIc"/>
    <property type="match status" value="1"/>
</dbReference>
<evidence type="ECO:0000256" key="7">
    <source>
        <dbReference type="ARBA" id="ARBA00022946"/>
    </source>
</evidence>
<dbReference type="PANTHER" id="PTHR13313:SF0">
    <property type="entry name" value="CYTOCHROME C OXIDASE SUBUNIT 7C, MITOCHONDRIAL"/>
    <property type="match status" value="1"/>
</dbReference>
<keyword evidence="10 12" id="KW-0472">Membrane</keyword>
<evidence type="ECO:0000256" key="5">
    <source>
        <dbReference type="ARBA" id="ARBA00022692"/>
    </source>
</evidence>
<comment type="subcellular location">
    <subcellularLocation>
        <location evidence="1">Mitochondrion inner membrane</location>
        <topology evidence="1">Single-pass membrane protein</topology>
    </subcellularLocation>
</comment>
<dbReference type="GO" id="GO:0005743">
    <property type="term" value="C:mitochondrial inner membrane"/>
    <property type="evidence" value="ECO:0007669"/>
    <property type="project" value="UniProtKB-SubCell"/>
</dbReference>
<dbReference type="InterPro" id="IPR036636">
    <property type="entry name" value="COX7C/Cox8_sf"/>
</dbReference>
<dbReference type="Gene3D" id="4.10.49.10">
    <property type="entry name" value="Cytochrome c oxidase subunit VIIc"/>
    <property type="match status" value="1"/>
</dbReference>
<dbReference type="Pfam" id="PF02935">
    <property type="entry name" value="COX7C"/>
    <property type="match status" value="1"/>
</dbReference>
<evidence type="ECO:0000313" key="13">
    <source>
        <dbReference type="EMBL" id="KOF90082.1"/>
    </source>
</evidence>
<feature type="transmembrane region" description="Helical" evidence="12">
    <location>
        <begin position="44"/>
        <end position="63"/>
    </location>
</feature>
<dbReference type="PANTHER" id="PTHR13313">
    <property type="entry name" value="CYTOCHROME C OXIDASE SUBUNIT VIIC"/>
    <property type="match status" value="1"/>
</dbReference>
<protein>
    <recommendedName>
        <fullName evidence="4">Cytochrome c oxidase subunit 7C, mitochondrial</fullName>
    </recommendedName>
    <alternativeName>
        <fullName evidence="11">Cytochrome c oxidase polypeptide VIIc</fullName>
    </alternativeName>
</protein>
<evidence type="ECO:0000256" key="6">
    <source>
        <dbReference type="ARBA" id="ARBA00022792"/>
    </source>
</evidence>
<evidence type="ECO:0000256" key="1">
    <source>
        <dbReference type="ARBA" id="ARBA00004434"/>
    </source>
</evidence>
<evidence type="ECO:0000256" key="4">
    <source>
        <dbReference type="ARBA" id="ARBA00017004"/>
    </source>
</evidence>
<keyword evidence="6" id="KW-0999">Mitochondrion inner membrane</keyword>
<comment type="similarity">
    <text evidence="3">Belongs to the cytochrome c oxidase VIIc family.</text>
</comment>
<sequence length="70" mass="7866">MLSRTALTTLVRRFSTSPVVRSDFQQKGIPGANLPFDISNRYKLTAVFILFFGSGLTAPLLLVRHQMLKK</sequence>
<evidence type="ECO:0000256" key="9">
    <source>
        <dbReference type="ARBA" id="ARBA00023128"/>
    </source>
</evidence>
<keyword evidence="7" id="KW-0809">Transit peptide</keyword>
<dbReference type="UniPathway" id="UPA00705"/>
<comment type="pathway">
    <text evidence="2">Energy metabolism; oxidative phosphorylation.</text>
</comment>
<accession>A0A0L8HLJ1</accession>
<name>A0A0L8HLJ1_OCTBM</name>
<dbReference type="EMBL" id="KQ417847">
    <property type="protein sequence ID" value="KOF90082.1"/>
    <property type="molecule type" value="Genomic_DNA"/>
</dbReference>
<dbReference type="STRING" id="37653.A0A0L8HLJ1"/>
<dbReference type="GO" id="GO:0045277">
    <property type="term" value="C:respiratory chain complex IV"/>
    <property type="evidence" value="ECO:0007669"/>
    <property type="project" value="InterPro"/>
</dbReference>
<evidence type="ECO:0000256" key="11">
    <source>
        <dbReference type="ARBA" id="ARBA00031140"/>
    </source>
</evidence>
<dbReference type="InterPro" id="IPR004202">
    <property type="entry name" value="COX7C/Cox8"/>
</dbReference>
<evidence type="ECO:0000256" key="3">
    <source>
        <dbReference type="ARBA" id="ARBA00010514"/>
    </source>
</evidence>
<evidence type="ECO:0000256" key="10">
    <source>
        <dbReference type="ARBA" id="ARBA00023136"/>
    </source>
</evidence>
<keyword evidence="5 12" id="KW-0812">Transmembrane</keyword>
<dbReference type="AlphaFoldDB" id="A0A0L8HLJ1"/>
<proteinExistence type="inferred from homology"/>
<keyword evidence="9" id="KW-0496">Mitochondrion</keyword>
<reference evidence="13" key="1">
    <citation type="submission" date="2015-07" db="EMBL/GenBank/DDBJ databases">
        <title>MeaNS - Measles Nucleotide Surveillance Program.</title>
        <authorList>
            <person name="Tran T."/>
            <person name="Druce J."/>
        </authorList>
    </citation>
    <scope>NUCLEOTIDE SEQUENCE</scope>
    <source>
        <strain evidence="13">UCB-OBI-ISO-001</strain>
        <tissue evidence="13">Gonad</tissue>
    </source>
</reference>
<evidence type="ECO:0000256" key="2">
    <source>
        <dbReference type="ARBA" id="ARBA00004673"/>
    </source>
</evidence>
<organism evidence="13">
    <name type="scientific">Octopus bimaculoides</name>
    <name type="common">California two-spotted octopus</name>
    <dbReference type="NCBI Taxonomy" id="37653"/>
    <lineage>
        <taxon>Eukaryota</taxon>
        <taxon>Metazoa</taxon>
        <taxon>Spiralia</taxon>
        <taxon>Lophotrochozoa</taxon>
        <taxon>Mollusca</taxon>
        <taxon>Cephalopoda</taxon>
        <taxon>Coleoidea</taxon>
        <taxon>Octopodiformes</taxon>
        <taxon>Octopoda</taxon>
        <taxon>Incirrata</taxon>
        <taxon>Octopodidae</taxon>
        <taxon>Octopus</taxon>
    </lineage>
</organism>
<keyword evidence="8 12" id="KW-1133">Transmembrane helix</keyword>
<dbReference type="FunFam" id="4.10.49.10:FF:000001">
    <property type="entry name" value="Cytochrome c oxidase subunit 7C"/>
    <property type="match status" value="1"/>
</dbReference>
<evidence type="ECO:0000256" key="12">
    <source>
        <dbReference type="SAM" id="Phobius"/>
    </source>
</evidence>
<evidence type="ECO:0000256" key="8">
    <source>
        <dbReference type="ARBA" id="ARBA00022989"/>
    </source>
</evidence>
<dbReference type="SUPFAM" id="SSF81427">
    <property type="entry name" value="Mitochondrial cytochrome c oxidase subunit VIIc (aka VIIIa)"/>
    <property type="match status" value="1"/>
</dbReference>
<gene>
    <name evidence="13" type="ORF">OCBIM_22011955mg</name>
</gene>
<dbReference type="GO" id="GO:0006123">
    <property type="term" value="P:mitochondrial electron transport, cytochrome c to oxygen"/>
    <property type="evidence" value="ECO:0007669"/>
    <property type="project" value="InterPro"/>
</dbReference>